<keyword evidence="2" id="KW-0274">FAD</keyword>
<dbReference type="GO" id="GO:0071949">
    <property type="term" value="F:FAD binding"/>
    <property type="evidence" value="ECO:0007669"/>
    <property type="project" value="InterPro"/>
</dbReference>
<keyword evidence="3" id="KW-0560">Oxidoreductase</keyword>
<dbReference type="PANTHER" id="PTHR42659:SF2">
    <property type="entry name" value="XANTHINE DEHYDROGENASE SUBUNIT C-RELATED"/>
    <property type="match status" value="1"/>
</dbReference>
<dbReference type="InterPro" id="IPR016166">
    <property type="entry name" value="FAD-bd_PCMH"/>
</dbReference>
<dbReference type="InterPro" id="IPR016169">
    <property type="entry name" value="FAD-bd_PCMH_sub2"/>
</dbReference>
<comment type="caution">
    <text evidence="5">The sequence shown here is derived from an EMBL/GenBank/DDBJ whole genome shotgun (WGS) entry which is preliminary data.</text>
</comment>
<reference evidence="5 6" key="1">
    <citation type="submission" date="2015-07" db="EMBL/GenBank/DDBJ databases">
        <title>Draft genome of Bellilinea caldifistulae DSM 17877.</title>
        <authorList>
            <person name="Hemp J."/>
            <person name="Ward L.M."/>
            <person name="Pace L.A."/>
            <person name="Fischer W.W."/>
        </authorList>
    </citation>
    <scope>NUCLEOTIDE SEQUENCE [LARGE SCALE GENOMIC DNA]</scope>
    <source>
        <strain evidence="5 6">GOMI-1</strain>
    </source>
</reference>
<dbReference type="SUPFAM" id="SSF56176">
    <property type="entry name" value="FAD-binding/transporter-associated domain-like"/>
    <property type="match status" value="1"/>
</dbReference>
<dbReference type="InterPro" id="IPR051312">
    <property type="entry name" value="Diverse_Substr_Oxidored"/>
</dbReference>
<feature type="domain" description="FAD-binding PCMH-type" evidence="4">
    <location>
        <begin position="1"/>
        <end position="221"/>
    </location>
</feature>
<evidence type="ECO:0000313" key="6">
    <source>
        <dbReference type="Proteomes" id="UP000050514"/>
    </source>
</evidence>
<dbReference type="Proteomes" id="UP000050514">
    <property type="component" value="Unassembled WGS sequence"/>
</dbReference>
<dbReference type="RefSeq" id="WP_061916750.1">
    <property type="nucleotide sequence ID" value="NZ_DF967971.1"/>
</dbReference>
<evidence type="ECO:0000256" key="2">
    <source>
        <dbReference type="ARBA" id="ARBA00022827"/>
    </source>
</evidence>
<evidence type="ECO:0000256" key="3">
    <source>
        <dbReference type="ARBA" id="ARBA00023002"/>
    </source>
</evidence>
<name>A0A0N8GLG6_9CHLR</name>
<dbReference type="InterPro" id="IPR002346">
    <property type="entry name" value="Mopterin_DH_FAD-bd"/>
</dbReference>
<dbReference type="OrthoDB" id="161279at2"/>
<proteinExistence type="predicted"/>
<evidence type="ECO:0000313" key="5">
    <source>
        <dbReference type="EMBL" id="KPL72442.1"/>
    </source>
</evidence>
<dbReference type="Gene3D" id="3.30.465.10">
    <property type="match status" value="1"/>
</dbReference>
<dbReference type="PROSITE" id="PS51387">
    <property type="entry name" value="FAD_PCMH"/>
    <property type="match status" value="1"/>
</dbReference>
<accession>A0A0N8GLG6</accession>
<dbReference type="Pfam" id="PF00941">
    <property type="entry name" value="FAD_binding_5"/>
    <property type="match status" value="1"/>
</dbReference>
<evidence type="ECO:0000256" key="1">
    <source>
        <dbReference type="ARBA" id="ARBA00022630"/>
    </source>
</evidence>
<dbReference type="AlphaFoldDB" id="A0A0N8GLG6"/>
<dbReference type="STRING" id="360411.AC812_15595"/>
<organism evidence="5 6">
    <name type="scientific">Bellilinea caldifistulae</name>
    <dbReference type="NCBI Taxonomy" id="360411"/>
    <lineage>
        <taxon>Bacteria</taxon>
        <taxon>Bacillati</taxon>
        <taxon>Chloroflexota</taxon>
        <taxon>Anaerolineae</taxon>
        <taxon>Anaerolineales</taxon>
        <taxon>Anaerolineaceae</taxon>
        <taxon>Bellilinea</taxon>
    </lineage>
</organism>
<dbReference type="PANTHER" id="PTHR42659">
    <property type="entry name" value="XANTHINE DEHYDROGENASE SUBUNIT C-RELATED"/>
    <property type="match status" value="1"/>
</dbReference>
<sequence>MIKEYYRPKTLSEAEQLFKMGDKKYVPLGGGSLLSRSKEDLCVVDLRDLGLNRIEVVGQRADIGATVTLQQLLESEFAHATLKEVIRKSATLNLRNQVTLGGYVVSADGRSPLAIALMAMDAKLIWHPNQETQSIGDWFSLRQPRGFWIHAIQLNLNLVMDYEQVARTPMDQPILAIAAARWPSGRIRVAAGGYGSAPLLVLDGPEDGGVIEAVRNALSASGDEWATAEYRQAVGQVFVRRIMDRISSGLQSK</sequence>
<dbReference type="SMART" id="SM01092">
    <property type="entry name" value="CO_deh_flav_C"/>
    <property type="match status" value="1"/>
</dbReference>
<dbReference type="EMBL" id="LGHJ01000023">
    <property type="protein sequence ID" value="KPL72442.1"/>
    <property type="molecule type" value="Genomic_DNA"/>
</dbReference>
<keyword evidence="1" id="KW-0285">Flavoprotein</keyword>
<gene>
    <name evidence="5" type="ORF">AC812_15595</name>
</gene>
<dbReference type="SUPFAM" id="SSF55447">
    <property type="entry name" value="CO dehydrogenase flavoprotein C-terminal domain-like"/>
    <property type="match status" value="1"/>
</dbReference>
<dbReference type="InterPro" id="IPR036683">
    <property type="entry name" value="CO_DH_flav_C_dom_sf"/>
</dbReference>
<dbReference type="InterPro" id="IPR005107">
    <property type="entry name" value="CO_DH_flav_C"/>
</dbReference>
<dbReference type="GO" id="GO:0016491">
    <property type="term" value="F:oxidoreductase activity"/>
    <property type="evidence" value="ECO:0007669"/>
    <property type="project" value="UniProtKB-KW"/>
</dbReference>
<evidence type="ECO:0000259" key="4">
    <source>
        <dbReference type="PROSITE" id="PS51387"/>
    </source>
</evidence>
<keyword evidence="6" id="KW-1185">Reference proteome</keyword>
<dbReference type="InterPro" id="IPR036318">
    <property type="entry name" value="FAD-bd_PCMH-like_sf"/>
</dbReference>
<protein>
    <recommendedName>
        <fullName evidence="4">FAD-binding PCMH-type domain-containing protein</fullName>
    </recommendedName>
</protein>